<keyword evidence="3" id="KW-1185">Reference proteome</keyword>
<sequence>MRPVRTRPPRGHAPVEDTPPRGHAPREDTPRQTSSASQVQGPYHLDLGCGVLTVTSLEPPSPPATAGPAARVCPYVLGQEWPAPCTFIWVPRPGGAASAHRAGGVHWGNLPGHPEEFLTSPRSRGDLIKPVKMAGPPRGWGPVQQLAATRVQTCLNLPVPSLRTPRLPVLSLDPSPFPPHSPVPPPPSLSR</sequence>
<feature type="compositionally biased region" description="Polar residues" evidence="1">
    <location>
        <begin position="31"/>
        <end position="40"/>
    </location>
</feature>
<dbReference type="Proteomes" id="UP001176941">
    <property type="component" value="Chromosome 1"/>
</dbReference>
<dbReference type="EMBL" id="OX459937">
    <property type="protein sequence ID" value="CAI9152657.1"/>
    <property type="molecule type" value="Genomic_DNA"/>
</dbReference>
<protein>
    <submittedName>
        <fullName evidence="2">Uncharacterized protein</fullName>
    </submittedName>
</protein>
<evidence type="ECO:0000313" key="3">
    <source>
        <dbReference type="Proteomes" id="UP001176941"/>
    </source>
</evidence>
<feature type="compositionally biased region" description="Basic and acidic residues" evidence="1">
    <location>
        <begin position="13"/>
        <end position="30"/>
    </location>
</feature>
<organism evidence="2 3">
    <name type="scientific">Rangifer tarandus platyrhynchus</name>
    <name type="common">Svalbard reindeer</name>
    <dbReference type="NCBI Taxonomy" id="3082113"/>
    <lineage>
        <taxon>Eukaryota</taxon>
        <taxon>Metazoa</taxon>
        <taxon>Chordata</taxon>
        <taxon>Craniata</taxon>
        <taxon>Vertebrata</taxon>
        <taxon>Euteleostomi</taxon>
        <taxon>Mammalia</taxon>
        <taxon>Eutheria</taxon>
        <taxon>Laurasiatheria</taxon>
        <taxon>Artiodactyla</taxon>
        <taxon>Ruminantia</taxon>
        <taxon>Pecora</taxon>
        <taxon>Cervidae</taxon>
        <taxon>Odocoileinae</taxon>
        <taxon>Rangifer</taxon>
    </lineage>
</organism>
<accession>A0ABN8XTE4</accession>
<gene>
    <name evidence="2" type="ORF">MRATA1EN1_LOCUS1619</name>
</gene>
<proteinExistence type="predicted"/>
<reference evidence="2" key="1">
    <citation type="submission" date="2023-04" db="EMBL/GenBank/DDBJ databases">
        <authorList>
            <consortium name="ELIXIR-Norway"/>
        </authorList>
    </citation>
    <scope>NUCLEOTIDE SEQUENCE [LARGE SCALE GENOMIC DNA]</scope>
</reference>
<evidence type="ECO:0000313" key="2">
    <source>
        <dbReference type="EMBL" id="CAI9152657.1"/>
    </source>
</evidence>
<name>A0ABN8XTE4_RANTA</name>
<feature type="compositionally biased region" description="Pro residues" evidence="1">
    <location>
        <begin position="175"/>
        <end position="191"/>
    </location>
</feature>
<feature type="compositionally biased region" description="Basic residues" evidence="1">
    <location>
        <begin position="1"/>
        <end position="10"/>
    </location>
</feature>
<feature type="region of interest" description="Disordered" evidence="1">
    <location>
        <begin position="1"/>
        <end position="42"/>
    </location>
</feature>
<feature type="region of interest" description="Disordered" evidence="1">
    <location>
        <begin position="172"/>
        <end position="191"/>
    </location>
</feature>
<evidence type="ECO:0000256" key="1">
    <source>
        <dbReference type="SAM" id="MobiDB-lite"/>
    </source>
</evidence>